<evidence type="ECO:0000313" key="3">
    <source>
        <dbReference type="Proteomes" id="UP000192652"/>
    </source>
</evidence>
<feature type="region of interest" description="Disordered" evidence="1">
    <location>
        <begin position="72"/>
        <end position="99"/>
    </location>
</feature>
<dbReference type="Proteomes" id="UP000192652">
    <property type="component" value="Unassembled WGS sequence"/>
</dbReference>
<dbReference type="EMBL" id="MSPX01000010">
    <property type="protein sequence ID" value="OQP86014.1"/>
    <property type="molecule type" value="Genomic_DNA"/>
</dbReference>
<reference evidence="2 3" key="1">
    <citation type="journal article" date="2017" name="Antonie Van Leeuwenhoek">
        <title>Rhizobium rhizosphaerae sp. nov., a novel species isolated from rice rhizosphere.</title>
        <authorList>
            <person name="Zhao J.J."/>
            <person name="Zhang J."/>
            <person name="Zhang R.J."/>
            <person name="Zhang C.W."/>
            <person name="Yin H.Q."/>
            <person name="Zhang X.X."/>
        </authorList>
    </citation>
    <scope>NUCLEOTIDE SEQUENCE [LARGE SCALE GENOMIC DNA]</scope>
    <source>
        <strain evidence="2 3">RD15</strain>
    </source>
</reference>
<dbReference type="RefSeq" id="WP_176218667.1">
    <property type="nucleotide sequence ID" value="NZ_MSPX01000010.1"/>
</dbReference>
<feature type="region of interest" description="Disordered" evidence="1">
    <location>
        <begin position="114"/>
        <end position="155"/>
    </location>
</feature>
<evidence type="ECO:0000256" key="1">
    <source>
        <dbReference type="SAM" id="MobiDB-lite"/>
    </source>
</evidence>
<proteinExistence type="predicted"/>
<name>A0ABX3PD30_9HYPH</name>
<protein>
    <recommendedName>
        <fullName evidence="4">HTH merR-type domain-containing protein</fullName>
    </recommendedName>
</protein>
<sequence>MDEVKQPSAPPVTIDEMVPHDVLLEQHPWLTPQMLSKWRRKGLLRSIRGRDGKLVYPRSDLDRAVTAALVQESEDEEPEQPVIHWRQPGPASNSSERNIALDELGERLFLKSLAKRSKPGKANASPDSTEIDQIRERLFLESLQPKNRSRRPKPT</sequence>
<evidence type="ECO:0000313" key="2">
    <source>
        <dbReference type="EMBL" id="OQP86014.1"/>
    </source>
</evidence>
<organism evidence="2 3">
    <name type="scientific">Xaviernesmea rhizosphaerae</name>
    <dbReference type="NCBI Taxonomy" id="1672749"/>
    <lineage>
        <taxon>Bacteria</taxon>
        <taxon>Pseudomonadati</taxon>
        <taxon>Pseudomonadota</taxon>
        <taxon>Alphaproteobacteria</taxon>
        <taxon>Hyphomicrobiales</taxon>
        <taxon>Rhizobiaceae</taxon>
        <taxon>Rhizobium/Agrobacterium group</taxon>
        <taxon>Xaviernesmea</taxon>
    </lineage>
</organism>
<gene>
    <name evidence="2" type="ORF">BTR14_13100</name>
</gene>
<evidence type="ECO:0008006" key="4">
    <source>
        <dbReference type="Google" id="ProtNLM"/>
    </source>
</evidence>
<accession>A0ABX3PD30</accession>
<keyword evidence="3" id="KW-1185">Reference proteome</keyword>
<comment type="caution">
    <text evidence="2">The sequence shown here is derived from an EMBL/GenBank/DDBJ whole genome shotgun (WGS) entry which is preliminary data.</text>
</comment>